<evidence type="ECO:0000256" key="1">
    <source>
        <dbReference type="SAM" id="MobiDB-lite"/>
    </source>
</evidence>
<name>A0A5B6VX03_9ROSI</name>
<dbReference type="PANTHER" id="PTHR35046:SF9">
    <property type="entry name" value="RNA-DIRECTED DNA POLYMERASE"/>
    <property type="match status" value="1"/>
</dbReference>
<dbReference type="CDD" id="cd00303">
    <property type="entry name" value="retropepsin_like"/>
    <property type="match status" value="1"/>
</dbReference>
<dbReference type="Proteomes" id="UP000325315">
    <property type="component" value="Unassembled WGS sequence"/>
</dbReference>
<organism evidence="2 3">
    <name type="scientific">Gossypium australe</name>
    <dbReference type="NCBI Taxonomy" id="47621"/>
    <lineage>
        <taxon>Eukaryota</taxon>
        <taxon>Viridiplantae</taxon>
        <taxon>Streptophyta</taxon>
        <taxon>Embryophyta</taxon>
        <taxon>Tracheophyta</taxon>
        <taxon>Spermatophyta</taxon>
        <taxon>Magnoliopsida</taxon>
        <taxon>eudicotyledons</taxon>
        <taxon>Gunneridae</taxon>
        <taxon>Pentapetalae</taxon>
        <taxon>rosids</taxon>
        <taxon>malvids</taxon>
        <taxon>Malvales</taxon>
        <taxon>Malvaceae</taxon>
        <taxon>Malvoideae</taxon>
        <taxon>Gossypium</taxon>
    </lineage>
</organism>
<proteinExistence type="predicted"/>
<feature type="compositionally biased region" description="Polar residues" evidence="1">
    <location>
        <begin position="62"/>
        <end position="92"/>
    </location>
</feature>
<dbReference type="EMBL" id="SMMG02000005">
    <property type="protein sequence ID" value="KAA3473623.1"/>
    <property type="molecule type" value="Genomic_DNA"/>
</dbReference>
<dbReference type="OrthoDB" id="686243at2759"/>
<protein>
    <submittedName>
        <fullName evidence="2">Mutant gag-pol polyprotein</fullName>
    </submittedName>
</protein>
<feature type="region of interest" description="Disordered" evidence="1">
    <location>
        <begin position="302"/>
        <end position="331"/>
    </location>
</feature>
<dbReference type="AlphaFoldDB" id="A0A5B6VX03"/>
<keyword evidence="3" id="KW-1185">Reference proteome</keyword>
<sequence>MEVAMIRADVQEDREATMSHFLAGLNRQIANIVELQHYIEVVDMVHMEIKVEKQLKHKGTNRVYSNAKPSKWGQNSSKGYPTNRSKESTTIPKANKPMAETSKGKAPKSSTVRSRDIKCFKCLIETEDEDENESESISENEEDLEQLVVGELLVVKQSLSLQSVENECQVQGKVCNITIDGRSCTNVASTLMVENLRLSTTKHPNPYKLQWLNDGVELKVTKQVLVSFSIGKCSDDVLCNVVPMHAGHLLLGRPWQFDQRVMHDGYTSRYTFKYLGRNVTLAPLTPKQVYEDQQKIKLSVDQAREKEKSAKEKVKKNEREKVKNARESERK</sequence>
<dbReference type="PANTHER" id="PTHR35046">
    <property type="entry name" value="ZINC KNUCKLE (CCHC-TYPE) FAMILY PROTEIN"/>
    <property type="match status" value="1"/>
</dbReference>
<feature type="region of interest" description="Disordered" evidence="1">
    <location>
        <begin position="56"/>
        <end position="110"/>
    </location>
</feature>
<comment type="caution">
    <text evidence="2">The sequence shown here is derived from an EMBL/GenBank/DDBJ whole genome shotgun (WGS) entry which is preliminary data.</text>
</comment>
<accession>A0A5B6VX03</accession>
<evidence type="ECO:0000313" key="3">
    <source>
        <dbReference type="Proteomes" id="UP000325315"/>
    </source>
</evidence>
<evidence type="ECO:0000313" key="2">
    <source>
        <dbReference type="EMBL" id="KAA3473623.1"/>
    </source>
</evidence>
<gene>
    <name evidence="2" type="ORF">EPI10_023987</name>
</gene>
<reference evidence="3" key="1">
    <citation type="journal article" date="2019" name="Plant Biotechnol. J.">
        <title>Genome sequencing of the Australian wild diploid species Gossypium australe highlights disease resistance and delayed gland morphogenesis.</title>
        <authorList>
            <person name="Cai Y."/>
            <person name="Cai X."/>
            <person name="Wang Q."/>
            <person name="Wang P."/>
            <person name="Zhang Y."/>
            <person name="Cai C."/>
            <person name="Xu Y."/>
            <person name="Wang K."/>
            <person name="Zhou Z."/>
            <person name="Wang C."/>
            <person name="Geng S."/>
            <person name="Li B."/>
            <person name="Dong Q."/>
            <person name="Hou Y."/>
            <person name="Wang H."/>
            <person name="Ai P."/>
            <person name="Liu Z."/>
            <person name="Yi F."/>
            <person name="Sun M."/>
            <person name="An G."/>
            <person name="Cheng J."/>
            <person name="Zhang Y."/>
            <person name="Shi Q."/>
            <person name="Xie Y."/>
            <person name="Shi X."/>
            <person name="Chang Y."/>
            <person name="Huang F."/>
            <person name="Chen Y."/>
            <person name="Hong S."/>
            <person name="Mi L."/>
            <person name="Sun Q."/>
            <person name="Zhang L."/>
            <person name="Zhou B."/>
            <person name="Peng R."/>
            <person name="Zhang X."/>
            <person name="Liu F."/>
        </authorList>
    </citation>
    <scope>NUCLEOTIDE SEQUENCE [LARGE SCALE GENOMIC DNA]</scope>
    <source>
        <strain evidence="3">cv. PA1801</strain>
    </source>
</reference>